<keyword evidence="6" id="KW-0813">Transport</keyword>
<sequence>MATPVTVPAHAAPQGFIRKYIFSLDHKVIGLQYFFLALTAVFIGMFLSLLMRIHMIWPTAVLPVIGEIKPETYLALMTMHGTIMVFFVLTTAPQGGFGNYILPIQIGAPDMAFPVLNMLSFWTTFLAYMVMLAAFFVVGGAPLHGWTGYPPLSAVQSAGPGEGLGADLWITSIAIFCLASLMGALNFITTTLDLRAKGMTMMRLPLTVWSWFITAILGLLAFGVLLSAGILLLLDRNLGTSFYLPQIVVNGQLMLHKGGSPLLWQHLFWFFGHPEVYIAILPGMGVTSQILSTFSRKPIFGYKAMVYAMVSIGFFGFMVWGHHMFMSGMSPYSAFAFSILTMCIGVPSAIKTFNWLGTMWKGHIRFHTPMLYAIGFVSLFVSGGLSGPFLAQPVLDIQLHDTAFVPAHFHLIMGVAAIFGIFAATYYWFPKMFGRMMNETLGQIHFFVTLAGTYAIFMPMHYLGMAGQTRRYSQFTEVAYLQKLIPLNTFITYAAIITIAAQFIFVINLFWSMFKGPKASDNPWEATTLEWTTATPPPHDNFGGVTPVVHNGPYEYGVPGATRDYVMQTDAAVGGGH</sequence>
<feature type="transmembrane region" description="Helical" evidence="7">
    <location>
        <begin position="276"/>
        <end position="294"/>
    </location>
</feature>
<dbReference type="EMBL" id="OMOD01000129">
    <property type="protein sequence ID" value="SPF41463.1"/>
    <property type="molecule type" value="Genomic_DNA"/>
</dbReference>
<feature type="transmembrane region" description="Helical" evidence="7">
    <location>
        <begin position="441"/>
        <end position="463"/>
    </location>
</feature>
<dbReference type="GO" id="GO:0016491">
    <property type="term" value="F:oxidoreductase activity"/>
    <property type="evidence" value="ECO:0007669"/>
    <property type="project" value="UniProtKB-KW"/>
</dbReference>
<dbReference type="PANTHER" id="PTHR10422:SF18">
    <property type="entry name" value="CYTOCHROME C OXIDASE SUBUNIT 1"/>
    <property type="match status" value="1"/>
</dbReference>
<comment type="subcellular location">
    <subcellularLocation>
        <location evidence="1">Membrane</location>
        <topology evidence="1">Multi-pass membrane protein</topology>
    </subcellularLocation>
</comment>
<keyword evidence="2 6" id="KW-0679">Respiratory chain</keyword>
<dbReference type="InterPro" id="IPR000883">
    <property type="entry name" value="Cyt_C_Oxase_1"/>
</dbReference>
<gene>
    <name evidence="9" type="primary">coxN</name>
    <name evidence="9" type="ORF">SBA1_360042</name>
</gene>
<dbReference type="GO" id="GO:0020037">
    <property type="term" value="F:heme binding"/>
    <property type="evidence" value="ECO:0007669"/>
    <property type="project" value="InterPro"/>
</dbReference>
<feature type="transmembrane region" description="Helical" evidence="7">
    <location>
        <begin position="73"/>
        <end position="92"/>
    </location>
</feature>
<evidence type="ECO:0000313" key="10">
    <source>
        <dbReference type="Proteomes" id="UP000238701"/>
    </source>
</evidence>
<evidence type="ECO:0000256" key="5">
    <source>
        <dbReference type="ARBA" id="ARBA00023136"/>
    </source>
</evidence>
<dbReference type="Proteomes" id="UP000238701">
    <property type="component" value="Unassembled WGS sequence"/>
</dbReference>
<keyword evidence="5 7" id="KW-0472">Membrane</keyword>
<keyword evidence="3 6" id="KW-0812">Transmembrane</keyword>
<feature type="transmembrane region" description="Helical" evidence="7">
    <location>
        <begin position="490"/>
        <end position="511"/>
    </location>
</feature>
<feature type="transmembrane region" description="Helical" evidence="7">
    <location>
        <begin position="168"/>
        <end position="188"/>
    </location>
</feature>
<dbReference type="Pfam" id="PF00115">
    <property type="entry name" value="COX1"/>
    <property type="match status" value="1"/>
</dbReference>
<evidence type="ECO:0000259" key="8">
    <source>
        <dbReference type="PROSITE" id="PS50855"/>
    </source>
</evidence>
<evidence type="ECO:0000256" key="7">
    <source>
        <dbReference type="SAM" id="Phobius"/>
    </source>
</evidence>
<dbReference type="GO" id="GO:0015990">
    <property type="term" value="P:electron transport coupled proton transport"/>
    <property type="evidence" value="ECO:0007669"/>
    <property type="project" value="TreeGrafter"/>
</dbReference>
<proteinExistence type="inferred from homology"/>
<dbReference type="SUPFAM" id="SSF81442">
    <property type="entry name" value="Cytochrome c oxidase subunit I-like"/>
    <property type="match status" value="1"/>
</dbReference>
<dbReference type="GO" id="GO:0016020">
    <property type="term" value="C:membrane"/>
    <property type="evidence" value="ECO:0007669"/>
    <property type="project" value="UniProtKB-SubCell"/>
</dbReference>
<feature type="domain" description="Cytochrome oxidase subunit I profile" evidence="8">
    <location>
        <begin position="16"/>
        <end position="550"/>
    </location>
</feature>
<dbReference type="InterPro" id="IPR023616">
    <property type="entry name" value="Cyt_c_oxase-like_su1_dom"/>
</dbReference>
<reference evidence="10" key="1">
    <citation type="submission" date="2018-02" db="EMBL/GenBank/DDBJ databases">
        <authorList>
            <person name="Hausmann B."/>
        </authorList>
    </citation>
    <scope>NUCLEOTIDE SEQUENCE [LARGE SCALE GENOMIC DNA]</scope>
    <source>
        <strain evidence="10">Peat soil MAG SbA1</strain>
    </source>
</reference>
<dbReference type="OrthoDB" id="9759913at2"/>
<evidence type="ECO:0000256" key="3">
    <source>
        <dbReference type="ARBA" id="ARBA00022692"/>
    </source>
</evidence>
<comment type="similarity">
    <text evidence="6">Belongs to the heme-copper respiratory oxidase family.</text>
</comment>
<keyword evidence="6" id="KW-0408">Iron</keyword>
<dbReference type="GO" id="GO:0022904">
    <property type="term" value="P:respiratory electron transport chain"/>
    <property type="evidence" value="ECO:0007669"/>
    <property type="project" value="TreeGrafter"/>
</dbReference>
<dbReference type="Gene3D" id="1.20.210.10">
    <property type="entry name" value="Cytochrome c oxidase-like, subunit I domain"/>
    <property type="match status" value="1"/>
</dbReference>
<dbReference type="PROSITE" id="PS50855">
    <property type="entry name" value="COX1"/>
    <property type="match status" value="1"/>
</dbReference>
<dbReference type="PANTHER" id="PTHR10422">
    <property type="entry name" value="CYTOCHROME C OXIDASE SUBUNIT 1"/>
    <property type="match status" value="1"/>
</dbReference>
<keyword evidence="9" id="KW-0560">Oxidoreductase</keyword>
<feature type="transmembrane region" description="Helical" evidence="7">
    <location>
        <begin position="208"/>
        <end position="234"/>
    </location>
</feature>
<feature type="transmembrane region" description="Helical" evidence="7">
    <location>
        <begin position="306"/>
        <end position="326"/>
    </location>
</feature>
<keyword evidence="6" id="KW-0249">Electron transport</keyword>
<evidence type="ECO:0000256" key="4">
    <source>
        <dbReference type="ARBA" id="ARBA00022989"/>
    </source>
</evidence>
<keyword evidence="4 7" id="KW-1133">Transmembrane helix</keyword>
<dbReference type="PROSITE" id="PS00077">
    <property type="entry name" value="COX1_CUB"/>
    <property type="match status" value="1"/>
</dbReference>
<dbReference type="PRINTS" id="PR01165">
    <property type="entry name" value="CYCOXIDASEI"/>
</dbReference>
<dbReference type="AlphaFoldDB" id="A0A2U3KP55"/>
<feature type="transmembrane region" description="Helical" evidence="7">
    <location>
        <begin position="113"/>
        <end position="138"/>
    </location>
</feature>
<protein>
    <submittedName>
        <fullName evidence="9">Alternative cytochrome c oxidase subunit 1</fullName>
        <ecNumber evidence="9">1.9.3.1</ecNumber>
    </submittedName>
</protein>
<dbReference type="GO" id="GO:0004129">
    <property type="term" value="F:cytochrome-c oxidase activity"/>
    <property type="evidence" value="ECO:0007669"/>
    <property type="project" value="InterPro"/>
</dbReference>
<evidence type="ECO:0000256" key="2">
    <source>
        <dbReference type="ARBA" id="ARBA00022660"/>
    </source>
</evidence>
<dbReference type="EC" id="1.9.3.1" evidence="9"/>
<name>A0A2U3KP55_9BACT</name>
<keyword evidence="6" id="KW-0349">Heme</keyword>
<feature type="transmembrane region" description="Helical" evidence="7">
    <location>
        <begin position="28"/>
        <end position="53"/>
    </location>
</feature>
<feature type="transmembrane region" description="Helical" evidence="7">
    <location>
        <begin position="411"/>
        <end position="429"/>
    </location>
</feature>
<accession>A0A2U3KP55</accession>
<organism evidence="9 10">
    <name type="scientific">Candidatus Sulfotelmatobacter kueseliae</name>
    <dbReference type="NCBI Taxonomy" id="2042962"/>
    <lineage>
        <taxon>Bacteria</taxon>
        <taxon>Pseudomonadati</taxon>
        <taxon>Acidobacteriota</taxon>
        <taxon>Terriglobia</taxon>
        <taxon>Terriglobales</taxon>
        <taxon>Candidatus Korobacteraceae</taxon>
        <taxon>Candidatus Sulfotelmatobacter</taxon>
    </lineage>
</organism>
<keyword evidence="6" id="KW-0479">Metal-binding</keyword>
<evidence type="ECO:0000256" key="6">
    <source>
        <dbReference type="RuleBase" id="RU000370"/>
    </source>
</evidence>
<dbReference type="InterPro" id="IPR036927">
    <property type="entry name" value="Cyt_c_oxase-like_su1_sf"/>
</dbReference>
<dbReference type="GO" id="GO:0009060">
    <property type="term" value="P:aerobic respiration"/>
    <property type="evidence" value="ECO:0007669"/>
    <property type="project" value="InterPro"/>
</dbReference>
<dbReference type="InterPro" id="IPR023615">
    <property type="entry name" value="Cyt_c_Oxase_su1_BS"/>
</dbReference>
<feature type="transmembrane region" description="Helical" evidence="7">
    <location>
        <begin position="371"/>
        <end position="391"/>
    </location>
</feature>
<evidence type="ECO:0000256" key="1">
    <source>
        <dbReference type="ARBA" id="ARBA00004141"/>
    </source>
</evidence>
<feature type="transmembrane region" description="Helical" evidence="7">
    <location>
        <begin position="332"/>
        <end position="350"/>
    </location>
</feature>
<evidence type="ECO:0000313" key="9">
    <source>
        <dbReference type="EMBL" id="SPF41463.1"/>
    </source>
</evidence>